<evidence type="ECO:0000313" key="3">
    <source>
        <dbReference type="Proteomes" id="UP000075349"/>
    </source>
</evidence>
<dbReference type="PROSITE" id="PS51257">
    <property type="entry name" value="PROKAR_LIPOPROTEIN"/>
    <property type="match status" value="1"/>
</dbReference>
<keyword evidence="1" id="KW-0175">Coiled coil</keyword>
<organism evidence="2 3">
    <name type="scientific">Vibrio cidicii</name>
    <dbReference type="NCBI Taxonomy" id="1763883"/>
    <lineage>
        <taxon>Bacteria</taxon>
        <taxon>Pseudomonadati</taxon>
        <taxon>Pseudomonadota</taxon>
        <taxon>Gammaproteobacteria</taxon>
        <taxon>Vibrionales</taxon>
        <taxon>Vibrionaceae</taxon>
        <taxon>Vibrio</taxon>
    </lineage>
</organism>
<evidence type="ECO:0000256" key="1">
    <source>
        <dbReference type="SAM" id="Coils"/>
    </source>
</evidence>
<gene>
    <name evidence="2" type="ORF">AUQ44_14365</name>
</gene>
<comment type="caution">
    <text evidence="2">The sequence shown here is derived from an EMBL/GenBank/DDBJ whole genome shotgun (WGS) entry which is preliminary data.</text>
</comment>
<evidence type="ECO:0000313" key="2">
    <source>
        <dbReference type="EMBL" id="KYN26276.1"/>
    </source>
</evidence>
<accession>A0A151JKT1</accession>
<feature type="coiled-coil region" evidence="1">
    <location>
        <begin position="24"/>
        <end position="51"/>
    </location>
</feature>
<proteinExistence type="predicted"/>
<feature type="coiled-coil region" evidence="1">
    <location>
        <begin position="169"/>
        <end position="196"/>
    </location>
</feature>
<protein>
    <recommendedName>
        <fullName evidence="4">LPP20 lipoprotein</fullName>
    </recommendedName>
</protein>
<dbReference type="AlphaFoldDB" id="A0A151JKT1"/>
<reference evidence="3" key="1">
    <citation type="submission" date="2015-12" db="EMBL/GenBank/DDBJ databases">
        <authorList>
            <person name="Tarr C.L."/>
            <person name="Gladney L.M."/>
        </authorList>
    </citation>
    <scope>NUCLEOTIDE SEQUENCE [LARGE SCALE GENOMIC DNA]</scope>
    <source>
        <strain evidence="3">2756-81</strain>
    </source>
</reference>
<sequence>MNKMLLPVVMGAILLAGCTSAPKQDNYESQLKAHNEKVEREQEKAVQMVELLPEWVMNPPKNSNLGVYGVGVGESKNLGNALKKAELNAQFELAKAFGQEINGNQQSYTKDTGNNADEQFTQLIDSIVDSVPLQGYESIEKEVKVVDGKYIAYNLMYLSFEKFEKSLEKEKEKSVSDEAKEAFAELEKRLNERELHQ</sequence>
<name>A0A151JKT1_9VIBR</name>
<dbReference type="EMBL" id="LOMK01000001">
    <property type="protein sequence ID" value="KYN26276.1"/>
    <property type="molecule type" value="Genomic_DNA"/>
</dbReference>
<evidence type="ECO:0008006" key="4">
    <source>
        <dbReference type="Google" id="ProtNLM"/>
    </source>
</evidence>
<dbReference type="Proteomes" id="UP000075349">
    <property type="component" value="Unassembled WGS sequence"/>
</dbReference>
<dbReference type="Gene3D" id="3.10.28.20">
    <property type="entry name" value="Acetamidase/Formamidase-like domains"/>
    <property type="match status" value="1"/>
</dbReference>